<protein>
    <submittedName>
        <fullName evidence="7">Zn 2cys6 transcription</fullName>
    </submittedName>
</protein>
<evidence type="ECO:0000256" key="2">
    <source>
        <dbReference type="ARBA" id="ARBA00023125"/>
    </source>
</evidence>
<evidence type="ECO:0000256" key="5">
    <source>
        <dbReference type="SAM" id="MobiDB-lite"/>
    </source>
</evidence>
<keyword evidence="8" id="KW-1185">Reference proteome</keyword>
<dbReference type="PANTHER" id="PTHR31069:SF31">
    <property type="entry name" value="MONODICTYPHENONE CLUSTER TRANSCRIPTION FACTOR-RELATED"/>
    <property type="match status" value="1"/>
</dbReference>
<dbReference type="PROSITE" id="PS00463">
    <property type="entry name" value="ZN2_CY6_FUNGAL_1"/>
    <property type="match status" value="1"/>
</dbReference>
<keyword evidence="1" id="KW-0805">Transcription regulation</keyword>
<accession>A0A161VCQ1</accession>
<dbReference type="SMART" id="SM00066">
    <property type="entry name" value="GAL4"/>
    <property type="match status" value="1"/>
</dbReference>
<dbReference type="EMBL" id="LFIW01002504">
    <property type="protein sequence ID" value="KZL68474.1"/>
    <property type="molecule type" value="Genomic_DNA"/>
</dbReference>
<dbReference type="InterPro" id="IPR001138">
    <property type="entry name" value="Zn2Cys6_DnaBD"/>
</dbReference>
<keyword evidence="4" id="KW-0539">Nucleus</keyword>
<keyword evidence="3" id="KW-0804">Transcription</keyword>
<dbReference type="GO" id="GO:0003677">
    <property type="term" value="F:DNA binding"/>
    <property type="evidence" value="ECO:0007669"/>
    <property type="project" value="UniProtKB-KW"/>
</dbReference>
<organism evidence="7 8">
    <name type="scientific">Colletotrichum incanum</name>
    <name type="common">Soybean anthracnose fungus</name>
    <dbReference type="NCBI Taxonomy" id="1573173"/>
    <lineage>
        <taxon>Eukaryota</taxon>
        <taxon>Fungi</taxon>
        <taxon>Dikarya</taxon>
        <taxon>Ascomycota</taxon>
        <taxon>Pezizomycotina</taxon>
        <taxon>Sordariomycetes</taxon>
        <taxon>Hypocreomycetidae</taxon>
        <taxon>Glomerellales</taxon>
        <taxon>Glomerellaceae</taxon>
        <taxon>Colletotrichum</taxon>
        <taxon>Colletotrichum spaethianum species complex</taxon>
    </lineage>
</organism>
<comment type="caution">
    <text evidence="7">The sequence shown here is derived from an EMBL/GenBank/DDBJ whole genome shotgun (WGS) entry which is preliminary data.</text>
</comment>
<dbReference type="PROSITE" id="PS50048">
    <property type="entry name" value="ZN2_CY6_FUNGAL_2"/>
    <property type="match status" value="1"/>
</dbReference>
<reference evidence="7 8" key="1">
    <citation type="submission" date="2015-06" db="EMBL/GenBank/DDBJ databases">
        <title>Survival trade-offs in plant roots during colonization by closely related pathogenic and mutualistic fungi.</title>
        <authorList>
            <person name="Hacquard S."/>
            <person name="Kracher B."/>
            <person name="Hiruma K."/>
            <person name="Weinman A."/>
            <person name="Muench P."/>
            <person name="Garrido Oter R."/>
            <person name="Ver Loren van Themaat E."/>
            <person name="Dallerey J.-F."/>
            <person name="Damm U."/>
            <person name="Henrissat B."/>
            <person name="Lespinet O."/>
            <person name="Thon M."/>
            <person name="Kemen E."/>
            <person name="McHardy A.C."/>
            <person name="Schulze-Lefert P."/>
            <person name="O'Connell R.J."/>
        </authorList>
    </citation>
    <scope>NUCLEOTIDE SEQUENCE [LARGE SCALE GENOMIC DNA]</scope>
    <source>
        <strain evidence="7 8">MAFF 238704</strain>
    </source>
</reference>
<dbReference type="PRINTS" id="PR00755">
    <property type="entry name" value="AFLATOXINBRP"/>
</dbReference>
<evidence type="ECO:0000256" key="1">
    <source>
        <dbReference type="ARBA" id="ARBA00023015"/>
    </source>
</evidence>
<dbReference type="GO" id="GO:0000981">
    <property type="term" value="F:DNA-binding transcription factor activity, RNA polymerase II-specific"/>
    <property type="evidence" value="ECO:0007669"/>
    <property type="project" value="InterPro"/>
</dbReference>
<dbReference type="InterPro" id="IPR036864">
    <property type="entry name" value="Zn2-C6_fun-type_DNA-bd_sf"/>
</dbReference>
<evidence type="ECO:0000259" key="6">
    <source>
        <dbReference type="PROSITE" id="PS50048"/>
    </source>
</evidence>
<evidence type="ECO:0000313" key="8">
    <source>
        <dbReference type="Proteomes" id="UP000076584"/>
    </source>
</evidence>
<dbReference type="CDD" id="cd00067">
    <property type="entry name" value="GAL4"/>
    <property type="match status" value="1"/>
</dbReference>
<proteinExistence type="predicted"/>
<dbReference type="Pfam" id="PF00172">
    <property type="entry name" value="Zn_clus"/>
    <property type="match status" value="1"/>
</dbReference>
<dbReference type="Proteomes" id="UP000076584">
    <property type="component" value="Unassembled WGS sequence"/>
</dbReference>
<feature type="compositionally biased region" description="Basic and acidic residues" evidence="5">
    <location>
        <begin position="151"/>
        <end position="166"/>
    </location>
</feature>
<dbReference type="Gene3D" id="4.10.240.10">
    <property type="entry name" value="Zn(2)-C6 fungal-type DNA-binding domain"/>
    <property type="match status" value="1"/>
</dbReference>
<dbReference type="STRING" id="1573173.A0A161VCQ1"/>
<dbReference type="PANTHER" id="PTHR31069">
    <property type="entry name" value="OLEATE-ACTIVATED TRANSCRIPTION FACTOR 1-RELATED"/>
    <property type="match status" value="1"/>
</dbReference>
<evidence type="ECO:0000256" key="3">
    <source>
        <dbReference type="ARBA" id="ARBA00023163"/>
    </source>
</evidence>
<feature type="domain" description="Zn(2)-C6 fungal-type" evidence="6">
    <location>
        <begin position="21"/>
        <end position="51"/>
    </location>
</feature>
<name>A0A161VCQ1_COLIC</name>
<dbReference type="SUPFAM" id="SSF57701">
    <property type="entry name" value="Zn2/Cys6 DNA-binding domain"/>
    <property type="match status" value="1"/>
</dbReference>
<feature type="region of interest" description="Disordered" evidence="5">
    <location>
        <begin position="147"/>
        <end position="166"/>
    </location>
</feature>
<evidence type="ECO:0000313" key="7">
    <source>
        <dbReference type="EMBL" id="KZL68474.1"/>
    </source>
</evidence>
<evidence type="ECO:0000256" key="4">
    <source>
        <dbReference type="ARBA" id="ARBA00023242"/>
    </source>
</evidence>
<dbReference type="InterPro" id="IPR050675">
    <property type="entry name" value="OAF3"/>
</dbReference>
<sequence>MDSTPISSHGIATNKRRLRNSCDCCTRSKLKCDQMKPSCNRCVRRSQDCVYNQKCGWLPIYDTHTPNNKDLLNIEKTDPEPASDLGLQLVLMNQAMQDQLEHQLVQPIHMSTPDALQSPELSYPHRSLEIDQLVVSESGIMTHLELFGNEKGPEGSETSSRESKDDLNYSACNGRYLKAYHPAIHTTRVNGVNSTLQIGDLAMEDVSNLCIDELLKSRLGRVVRTVDGMDGVARKKSDEERTYVEI</sequence>
<keyword evidence="2" id="KW-0238">DNA-binding</keyword>
<gene>
    <name evidence="7" type="ORF">CI238_00095</name>
</gene>
<dbReference type="AlphaFoldDB" id="A0A161VCQ1"/>
<dbReference type="GO" id="GO:0008270">
    <property type="term" value="F:zinc ion binding"/>
    <property type="evidence" value="ECO:0007669"/>
    <property type="project" value="InterPro"/>
</dbReference>